<keyword evidence="3" id="KW-1185">Reference proteome</keyword>
<dbReference type="EMBL" id="RBEE01000014">
    <property type="protein sequence ID" value="RNL53352.1"/>
    <property type="molecule type" value="Genomic_DNA"/>
</dbReference>
<dbReference type="Gene3D" id="3.40.50.300">
    <property type="entry name" value="P-loop containing nucleotide triphosphate hydrolases"/>
    <property type="match status" value="1"/>
</dbReference>
<feature type="non-terminal residue" evidence="2">
    <location>
        <position position="1"/>
    </location>
</feature>
<dbReference type="InterPro" id="IPR027417">
    <property type="entry name" value="P-loop_NTPase"/>
</dbReference>
<dbReference type="InterPro" id="IPR002611">
    <property type="entry name" value="IstB_ATP-bd"/>
</dbReference>
<evidence type="ECO:0000313" key="3">
    <source>
        <dbReference type="Proteomes" id="UP000274046"/>
    </source>
</evidence>
<dbReference type="AlphaFoldDB" id="A0A3N0BVZ4"/>
<keyword evidence="2" id="KW-0067">ATP-binding</keyword>
<protein>
    <submittedName>
        <fullName evidence="2">ATP-binding protein</fullName>
    </submittedName>
</protein>
<keyword evidence="2" id="KW-0547">Nucleotide-binding</keyword>
<feature type="domain" description="IstB-like ATP-binding" evidence="1">
    <location>
        <begin position="1"/>
        <end position="45"/>
    </location>
</feature>
<organism evidence="2 3">
    <name type="scientific">Pedobacter jejuensis</name>
    <dbReference type="NCBI Taxonomy" id="1268550"/>
    <lineage>
        <taxon>Bacteria</taxon>
        <taxon>Pseudomonadati</taxon>
        <taxon>Bacteroidota</taxon>
        <taxon>Sphingobacteriia</taxon>
        <taxon>Sphingobacteriales</taxon>
        <taxon>Sphingobacteriaceae</taxon>
        <taxon>Pedobacter</taxon>
    </lineage>
</organism>
<evidence type="ECO:0000313" key="2">
    <source>
        <dbReference type="EMBL" id="RNL53352.1"/>
    </source>
</evidence>
<name>A0A3N0BVZ4_9SPHI</name>
<sequence length="51" mass="6076">SQLPVKKWCDIFGEKTRADSVFDRIVHHSIRVELFGESMRRRNSKIENVFL</sequence>
<evidence type="ECO:0000259" key="1">
    <source>
        <dbReference type="Pfam" id="PF01695"/>
    </source>
</evidence>
<gene>
    <name evidence="2" type="ORF">D7004_09720</name>
</gene>
<comment type="caution">
    <text evidence="2">The sequence shown here is derived from an EMBL/GenBank/DDBJ whole genome shotgun (WGS) entry which is preliminary data.</text>
</comment>
<reference evidence="2 3" key="1">
    <citation type="submission" date="2018-10" db="EMBL/GenBank/DDBJ databases">
        <title>Genome sequencing of Pedobacter jejuensis TNB23.</title>
        <authorList>
            <person name="Cho Y.-J."/>
            <person name="Cho A."/>
            <person name="Kim O.-S."/>
        </authorList>
    </citation>
    <scope>NUCLEOTIDE SEQUENCE [LARGE SCALE GENOMIC DNA]</scope>
    <source>
        <strain evidence="2 3">TNB23</strain>
    </source>
</reference>
<dbReference type="Proteomes" id="UP000274046">
    <property type="component" value="Unassembled WGS sequence"/>
</dbReference>
<accession>A0A3N0BVZ4</accession>
<dbReference type="Pfam" id="PF01695">
    <property type="entry name" value="IstB_IS21"/>
    <property type="match status" value="1"/>
</dbReference>
<proteinExistence type="predicted"/>
<dbReference type="GO" id="GO:0005524">
    <property type="term" value="F:ATP binding"/>
    <property type="evidence" value="ECO:0007669"/>
    <property type="project" value="UniProtKB-KW"/>
</dbReference>